<dbReference type="PANTHER" id="PTHR47955">
    <property type="entry name" value="CYTOCHROME P450 FAMILY 71 PROTEIN"/>
    <property type="match status" value="1"/>
</dbReference>
<dbReference type="InterPro" id="IPR017972">
    <property type="entry name" value="Cyt_P450_CS"/>
</dbReference>
<evidence type="ECO:0000256" key="2">
    <source>
        <dbReference type="ARBA" id="ARBA00004370"/>
    </source>
</evidence>
<evidence type="ECO:0000256" key="7">
    <source>
        <dbReference type="ARBA" id="ARBA00022723"/>
    </source>
</evidence>
<evidence type="ECO:0000256" key="5">
    <source>
        <dbReference type="ARBA" id="ARBA00022617"/>
    </source>
</evidence>
<dbReference type="EMBL" id="RWGY01000675">
    <property type="protein sequence ID" value="TVT99824.1"/>
    <property type="molecule type" value="Genomic_DNA"/>
</dbReference>
<proteinExistence type="inferred from homology"/>
<keyword evidence="12" id="KW-0472">Membrane</keyword>
<reference evidence="15 16" key="1">
    <citation type="journal article" date="2019" name="Sci. Rep.">
        <title>A high-quality genome of Eragrostis curvula grass provides insights into Poaceae evolution and supports new strategies to enhance forage quality.</title>
        <authorList>
            <person name="Carballo J."/>
            <person name="Santos B.A.C.M."/>
            <person name="Zappacosta D."/>
            <person name="Garbus I."/>
            <person name="Selva J.P."/>
            <person name="Gallo C.A."/>
            <person name="Diaz A."/>
            <person name="Albertini E."/>
            <person name="Caccamo M."/>
            <person name="Echenique V."/>
        </authorList>
    </citation>
    <scope>NUCLEOTIDE SEQUENCE [LARGE SCALE GENOMIC DNA]</scope>
    <source>
        <strain evidence="16">cv. Victoria</strain>
        <tissue evidence="15">Leaf</tissue>
    </source>
</reference>
<dbReference type="InterPro" id="IPR002401">
    <property type="entry name" value="Cyt_P450_E_grp-I"/>
</dbReference>
<dbReference type="GO" id="GO:0004497">
    <property type="term" value="F:monooxygenase activity"/>
    <property type="evidence" value="ECO:0007669"/>
    <property type="project" value="UniProtKB-KW"/>
</dbReference>
<keyword evidence="6" id="KW-0812">Transmembrane</keyword>
<dbReference type="FunFam" id="1.10.630.10:FF:000055">
    <property type="entry name" value="Cytochrome P450 71A26"/>
    <property type="match status" value="1"/>
</dbReference>
<evidence type="ECO:0000256" key="11">
    <source>
        <dbReference type="ARBA" id="ARBA00023033"/>
    </source>
</evidence>
<feature type="non-terminal residue" evidence="15">
    <location>
        <position position="1"/>
    </location>
</feature>
<dbReference type="Gene3D" id="1.10.630.10">
    <property type="entry name" value="Cytochrome P450"/>
    <property type="match status" value="1"/>
</dbReference>
<keyword evidence="8" id="KW-1133">Transmembrane helix</keyword>
<keyword evidence="9 14" id="KW-0560">Oxidoreductase</keyword>
<evidence type="ECO:0000256" key="12">
    <source>
        <dbReference type="ARBA" id="ARBA00023136"/>
    </source>
</evidence>
<keyword evidence="10 13" id="KW-0408">Iron</keyword>
<organism evidence="15 16">
    <name type="scientific">Eragrostis curvula</name>
    <name type="common">weeping love grass</name>
    <dbReference type="NCBI Taxonomy" id="38414"/>
    <lineage>
        <taxon>Eukaryota</taxon>
        <taxon>Viridiplantae</taxon>
        <taxon>Streptophyta</taxon>
        <taxon>Embryophyta</taxon>
        <taxon>Tracheophyta</taxon>
        <taxon>Spermatophyta</taxon>
        <taxon>Magnoliopsida</taxon>
        <taxon>Liliopsida</taxon>
        <taxon>Poales</taxon>
        <taxon>Poaceae</taxon>
        <taxon>PACMAD clade</taxon>
        <taxon>Chloridoideae</taxon>
        <taxon>Eragrostideae</taxon>
        <taxon>Eragrostidinae</taxon>
        <taxon>Eragrostis</taxon>
    </lineage>
</organism>
<gene>
    <name evidence="15" type="ORF">EJB05_54782</name>
</gene>
<dbReference type="GO" id="GO:0016705">
    <property type="term" value="F:oxidoreductase activity, acting on paired donors, with incorporation or reduction of molecular oxygen"/>
    <property type="evidence" value="ECO:0007669"/>
    <property type="project" value="InterPro"/>
</dbReference>
<evidence type="ECO:0000256" key="4">
    <source>
        <dbReference type="ARBA" id="ARBA00010617"/>
    </source>
</evidence>
<dbReference type="Gramene" id="TVT99824">
    <property type="protein sequence ID" value="TVT99824"/>
    <property type="gene ID" value="EJB05_54782"/>
</dbReference>
<evidence type="ECO:0000256" key="10">
    <source>
        <dbReference type="ARBA" id="ARBA00023004"/>
    </source>
</evidence>
<comment type="similarity">
    <text evidence="4 14">Belongs to the cytochrome P450 family.</text>
</comment>
<comment type="pathway">
    <text evidence="3">Secondary metabolite biosynthesis.</text>
</comment>
<dbReference type="SUPFAM" id="SSF48264">
    <property type="entry name" value="Cytochrome P450"/>
    <property type="match status" value="1"/>
</dbReference>
<dbReference type="OrthoDB" id="1470350at2759"/>
<keyword evidence="5 13" id="KW-0349">Heme</keyword>
<evidence type="ECO:0000256" key="6">
    <source>
        <dbReference type="ARBA" id="ARBA00022692"/>
    </source>
</evidence>
<dbReference type="PANTHER" id="PTHR47955:SF14">
    <property type="entry name" value="OS01G0543600 PROTEIN"/>
    <property type="match status" value="1"/>
</dbReference>
<dbReference type="Pfam" id="PF00067">
    <property type="entry name" value="p450"/>
    <property type="match status" value="1"/>
</dbReference>
<comment type="subcellular location">
    <subcellularLocation>
        <location evidence="2">Membrane</location>
    </subcellularLocation>
</comment>
<evidence type="ECO:0000256" key="14">
    <source>
        <dbReference type="RuleBase" id="RU000461"/>
    </source>
</evidence>
<feature type="binding site" description="axial binding residue" evidence="13">
    <location>
        <position position="525"/>
    </location>
    <ligand>
        <name>heme</name>
        <dbReference type="ChEBI" id="CHEBI:30413"/>
    </ligand>
    <ligandPart>
        <name>Fe</name>
        <dbReference type="ChEBI" id="CHEBI:18248"/>
    </ligandPart>
</feature>
<name>A0A5J9SLF5_9POAL</name>
<dbReference type="PRINTS" id="PR00463">
    <property type="entry name" value="EP450I"/>
</dbReference>
<comment type="cofactor">
    <cofactor evidence="1 13">
        <name>heme</name>
        <dbReference type="ChEBI" id="CHEBI:30413"/>
    </cofactor>
</comment>
<dbReference type="GO" id="GO:0020037">
    <property type="term" value="F:heme binding"/>
    <property type="evidence" value="ECO:0007669"/>
    <property type="project" value="InterPro"/>
</dbReference>
<evidence type="ECO:0000256" key="1">
    <source>
        <dbReference type="ARBA" id="ARBA00001971"/>
    </source>
</evidence>
<keyword evidence="7 13" id="KW-0479">Metal-binding</keyword>
<dbReference type="PRINTS" id="PR00385">
    <property type="entry name" value="P450"/>
</dbReference>
<dbReference type="InterPro" id="IPR001128">
    <property type="entry name" value="Cyt_P450"/>
</dbReference>
<sequence length="584" mass="64386">MIFSSTSSCSYHLAINAALQSKPSSFSKLPVKQQAARPAALAESNKASAVGCNGSGVAEAGPPRAAAANAYVSASSTSFSPARLPFVVFLLVLRRSSATATARAREQLLNKLPSPPKKFPIIGHLHLLGSLPHVSLRDLAGKHGRDGLMLLRLGAVPTLVVSSPSAAQAVLRTHDHVFSSRPCSFIADILFYGSTDIVFSPYGEHWCQVRKIATTHLLTNKKVRSYRLSREQEVRLVMGKIGEAVAASTPIDLSNLLNAFANDIVCHAVSGKFFREERRNKLFRELVDTNSRLLGAFNPVEYFPILGRSDMVRKMLCAKAHKVHRVWDDLLSTIIDDHASKSALLVDGEESDFIDVLLSVQDEYQLTRDHIKAQLVVMFEAATDTTSLVLEYAVAELMRNPRTMDKLQTDLRTAIPQGKEIVTEDDLNGVPYLKAVIKETLRLHAPAPLLIPHFSMADCEIGGYSIPSGTRTVINNWALARDPSYWECAEEFMPERFMEGGSASAMDYMGDDFLFLPFGSGRRRCPGINFAIPAVEVMLANLMYHFNWELPQELAERGIDMTESFGVTLHRTQKLLLVPVPPQN</sequence>
<protein>
    <submittedName>
        <fullName evidence="15">Uncharacterized protein</fullName>
    </submittedName>
</protein>
<dbReference type="PROSITE" id="PS00086">
    <property type="entry name" value="CYTOCHROME_P450"/>
    <property type="match status" value="1"/>
</dbReference>
<evidence type="ECO:0000256" key="13">
    <source>
        <dbReference type="PIRSR" id="PIRSR602401-1"/>
    </source>
</evidence>
<dbReference type="CDD" id="cd11072">
    <property type="entry name" value="CYP71-like"/>
    <property type="match status" value="1"/>
</dbReference>
<evidence type="ECO:0000313" key="16">
    <source>
        <dbReference type="Proteomes" id="UP000324897"/>
    </source>
</evidence>
<evidence type="ECO:0000256" key="3">
    <source>
        <dbReference type="ARBA" id="ARBA00005179"/>
    </source>
</evidence>
<dbReference type="InterPro" id="IPR036396">
    <property type="entry name" value="Cyt_P450_sf"/>
</dbReference>
<keyword evidence="11 14" id="KW-0503">Monooxygenase</keyword>
<dbReference type="Proteomes" id="UP000324897">
    <property type="component" value="Unassembled WGS sequence"/>
</dbReference>
<comment type="caution">
    <text evidence="15">The sequence shown here is derived from an EMBL/GenBank/DDBJ whole genome shotgun (WGS) entry which is preliminary data.</text>
</comment>
<evidence type="ECO:0000256" key="9">
    <source>
        <dbReference type="ARBA" id="ARBA00023002"/>
    </source>
</evidence>
<keyword evidence="16" id="KW-1185">Reference proteome</keyword>
<dbReference type="GO" id="GO:0016020">
    <property type="term" value="C:membrane"/>
    <property type="evidence" value="ECO:0007669"/>
    <property type="project" value="UniProtKB-SubCell"/>
</dbReference>
<dbReference type="GO" id="GO:0005506">
    <property type="term" value="F:iron ion binding"/>
    <property type="evidence" value="ECO:0007669"/>
    <property type="project" value="InterPro"/>
</dbReference>
<dbReference type="AlphaFoldDB" id="A0A5J9SLF5"/>
<evidence type="ECO:0000313" key="15">
    <source>
        <dbReference type="EMBL" id="TVT99824.1"/>
    </source>
</evidence>
<accession>A0A5J9SLF5</accession>
<evidence type="ECO:0000256" key="8">
    <source>
        <dbReference type="ARBA" id="ARBA00022989"/>
    </source>
</evidence>